<keyword evidence="1 2" id="KW-0808">Transferase</keyword>
<dbReference type="AlphaFoldDB" id="A0A412Z9H9"/>
<reference evidence="2 3" key="1">
    <citation type="submission" date="2018-08" db="EMBL/GenBank/DDBJ databases">
        <title>A genome reference for cultivated species of the human gut microbiota.</title>
        <authorList>
            <person name="Zou Y."/>
            <person name="Xue W."/>
            <person name="Luo G."/>
        </authorList>
    </citation>
    <scope>NUCLEOTIDE SEQUENCE [LARGE SCALE GENOMIC DNA]</scope>
    <source>
        <strain evidence="2 3">AF14-18</strain>
    </source>
</reference>
<proteinExistence type="predicted"/>
<dbReference type="PANTHER" id="PTHR48207:SF4">
    <property type="entry name" value="BLL6097 PROTEIN"/>
    <property type="match status" value="1"/>
</dbReference>
<dbReference type="InterPro" id="IPR023606">
    <property type="entry name" value="CoA-Trfase_III_dom_1_sf"/>
</dbReference>
<dbReference type="Proteomes" id="UP000284543">
    <property type="component" value="Unassembled WGS sequence"/>
</dbReference>
<evidence type="ECO:0000256" key="1">
    <source>
        <dbReference type="ARBA" id="ARBA00022679"/>
    </source>
</evidence>
<dbReference type="InterPro" id="IPR003673">
    <property type="entry name" value="CoA-Trfase_fam_III"/>
</dbReference>
<dbReference type="Gene3D" id="3.40.50.10540">
    <property type="entry name" value="Crotonobetainyl-coa:carnitine coa-transferase, domain 1"/>
    <property type="match status" value="2"/>
</dbReference>
<dbReference type="SUPFAM" id="SSF89796">
    <property type="entry name" value="CoA-transferase family III (CaiB/BaiF)"/>
    <property type="match status" value="1"/>
</dbReference>
<organism evidence="2 3">
    <name type="scientific">Enterocloster bolteae</name>
    <dbReference type="NCBI Taxonomy" id="208479"/>
    <lineage>
        <taxon>Bacteria</taxon>
        <taxon>Bacillati</taxon>
        <taxon>Bacillota</taxon>
        <taxon>Clostridia</taxon>
        <taxon>Lachnospirales</taxon>
        <taxon>Lachnospiraceae</taxon>
        <taxon>Enterocloster</taxon>
    </lineage>
</organism>
<dbReference type="PANTHER" id="PTHR48207">
    <property type="entry name" value="SUCCINATE--HYDROXYMETHYLGLUTARATE COA-TRANSFERASE"/>
    <property type="match status" value="1"/>
</dbReference>
<evidence type="ECO:0000313" key="3">
    <source>
        <dbReference type="Proteomes" id="UP000284543"/>
    </source>
</evidence>
<name>A0A412Z9H9_9FIRM</name>
<dbReference type="EMBL" id="QRZM01000003">
    <property type="protein sequence ID" value="RGV76696.1"/>
    <property type="molecule type" value="Genomic_DNA"/>
</dbReference>
<protein>
    <submittedName>
        <fullName evidence="2">CoA transferase</fullName>
    </submittedName>
</protein>
<gene>
    <name evidence="2" type="ORF">DWW02_09025</name>
</gene>
<dbReference type="Pfam" id="PF02515">
    <property type="entry name" value="CoA_transf_3"/>
    <property type="match status" value="1"/>
</dbReference>
<accession>A0A412Z9H9</accession>
<sequence length="394" mass="43998">MMLEGMKILSFVHGLYGGSASQILADLGAEVVRVEWDMTGRIRPGSVLDGENGLFFQMTGRNQKSISFNPQSPEGIDILHRLLQDYDIVLDNSPPGLLEGWGIQYDELLRSHKQLIWCICTADGSGCCQNPDDELLMEAKSGLASLNGPGSKPPVPAGAALIEQHAAVLIALGIIAAARHRNITGQGHKVETSLLSASLDLQIETIGYYLNGGRFIDRADTGLSTRIHQSPYGVYPTADGCITVSLTHHDRLCSLFTPGVIENFTEQDAMERRVEFDQMINQEMQKKTTAQWVEIFERMEDMWFAPVNEYEQVMKDDQILYNRPFIELGESEGRTLRGLGHANYYDGVRPAVRNLPPAFGQHTDEILEKAGYTQRELNQLERKGLIVRNHERKN</sequence>
<evidence type="ECO:0000313" key="2">
    <source>
        <dbReference type="EMBL" id="RGV76696.1"/>
    </source>
</evidence>
<dbReference type="GO" id="GO:0008410">
    <property type="term" value="F:CoA-transferase activity"/>
    <property type="evidence" value="ECO:0007669"/>
    <property type="project" value="TreeGrafter"/>
</dbReference>
<dbReference type="KEGG" id="cbol:CGC65_22970"/>
<comment type="caution">
    <text evidence="2">The sequence shown here is derived from an EMBL/GenBank/DDBJ whole genome shotgun (WGS) entry which is preliminary data.</text>
</comment>
<dbReference type="RefSeq" id="WP_002568669.1">
    <property type="nucleotide sequence ID" value="NZ_CABKUK010000004.1"/>
</dbReference>
<dbReference type="InterPro" id="IPR050483">
    <property type="entry name" value="CoA-transferase_III_domain"/>
</dbReference>